<evidence type="ECO:0000256" key="1">
    <source>
        <dbReference type="SAM" id="MobiDB-lite"/>
    </source>
</evidence>
<reference evidence="2" key="1">
    <citation type="submission" date="2020-02" db="EMBL/GenBank/DDBJ databases">
        <authorList>
            <person name="Meier V. D."/>
        </authorList>
    </citation>
    <scope>NUCLEOTIDE SEQUENCE</scope>
    <source>
        <strain evidence="2">AVDCRST_MAG12</strain>
    </source>
</reference>
<proteinExistence type="predicted"/>
<feature type="non-terminal residue" evidence="2">
    <location>
        <position position="1"/>
    </location>
</feature>
<evidence type="ECO:0000313" key="2">
    <source>
        <dbReference type="EMBL" id="CAA9510758.1"/>
    </source>
</evidence>
<name>A0A6J4T0V4_9ACTN</name>
<dbReference type="EMBL" id="CADCVK010000446">
    <property type="protein sequence ID" value="CAA9510758.1"/>
    <property type="molecule type" value="Genomic_DNA"/>
</dbReference>
<protein>
    <submittedName>
        <fullName evidence="2">Uncharacterized protein</fullName>
    </submittedName>
</protein>
<feature type="compositionally biased region" description="Basic residues" evidence="1">
    <location>
        <begin position="1"/>
        <end position="28"/>
    </location>
</feature>
<organism evidence="2">
    <name type="scientific">uncultured Rubrobacteraceae bacterium</name>
    <dbReference type="NCBI Taxonomy" id="349277"/>
    <lineage>
        <taxon>Bacteria</taxon>
        <taxon>Bacillati</taxon>
        <taxon>Actinomycetota</taxon>
        <taxon>Rubrobacteria</taxon>
        <taxon>Rubrobacterales</taxon>
        <taxon>Rubrobacteraceae</taxon>
        <taxon>environmental samples</taxon>
    </lineage>
</organism>
<feature type="non-terminal residue" evidence="2">
    <location>
        <position position="38"/>
    </location>
</feature>
<accession>A0A6J4T0V4</accession>
<gene>
    <name evidence="2" type="ORF">AVDCRST_MAG12-3204</name>
</gene>
<sequence>DFPARPRARRRHADPRRTPGRLHARPRRGAPVWFAGGL</sequence>
<dbReference type="AlphaFoldDB" id="A0A6J4T0V4"/>
<feature type="region of interest" description="Disordered" evidence="1">
    <location>
        <begin position="1"/>
        <end position="38"/>
    </location>
</feature>